<proteinExistence type="predicted"/>
<dbReference type="GO" id="GO:0005525">
    <property type="term" value="F:GTP binding"/>
    <property type="evidence" value="ECO:0007669"/>
    <property type="project" value="UniProtKB-KW"/>
</dbReference>
<evidence type="ECO:0000313" key="4">
    <source>
        <dbReference type="Proteomes" id="UP000593567"/>
    </source>
</evidence>
<dbReference type="EMBL" id="VXIV02001455">
    <property type="protein sequence ID" value="KAF6033101.1"/>
    <property type="molecule type" value="Genomic_DNA"/>
</dbReference>
<dbReference type="OrthoDB" id="8830751at2759"/>
<keyword evidence="1" id="KW-0547">Nucleotide-binding</keyword>
<accession>A0A7J7K570</accession>
<dbReference type="InterPro" id="IPR050227">
    <property type="entry name" value="Rab"/>
</dbReference>
<organism evidence="3 4">
    <name type="scientific">Bugula neritina</name>
    <name type="common">Brown bryozoan</name>
    <name type="synonym">Sertularia neritina</name>
    <dbReference type="NCBI Taxonomy" id="10212"/>
    <lineage>
        <taxon>Eukaryota</taxon>
        <taxon>Metazoa</taxon>
        <taxon>Spiralia</taxon>
        <taxon>Lophotrochozoa</taxon>
        <taxon>Bryozoa</taxon>
        <taxon>Gymnolaemata</taxon>
        <taxon>Cheilostomatida</taxon>
        <taxon>Flustrina</taxon>
        <taxon>Buguloidea</taxon>
        <taxon>Bugulidae</taxon>
        <taxon>Bugula</taxon>
    </lineage>
</organism>
<evidence type="ECO:0000256" key="2">
    <source>
        <dbReference type="ARBA" id="ARBA00023134"/>
    </source>
</evidence>
<dbReference type="InterPro" id="IPR001806">
    <property type="entry name" value="Small_GTPase"/>
</dbReference>
<dbReference type="SMART" id="SM00174">
    <property type="entry name" value="RHO"/>
    <property type="match status" value="1"/>
</dbReference>
<comment type="caution">
    <text evidence="3">The sequence shown here is derived from an EMBL/GenBank/DDBJ whole genome shotgun (WGS) entry which is preliminary data.</text>
</comment>
<dbReference type="Gene3D" id="3.40.50.300">
    <property type="entry name" value="P-loop containing nucleotide triphosphate hydrolases"/>
    <property type="match status" value="1"/>
</dbReference>
<dbReference type="PROSITE" id="PS51419">
    <property type="entry name" value="RAB"/>
    <property type="match status" value="1"/>
</dbReference>
<dbReference type="Pfam" id="PF00071">
    <property type="entry name" value="Ras"/>
    <property type="match status" value="1"/>
</dbReference>
<dbReference type="NCBIfam" id="TIGR00231">
    <property type="entry name" value="small_GTP"/>
    <property type="match status" value="1"/>
</dbReference>
<dbReference type="FunFam" id="3.40.50.300:FF:001447">
    <property type="entry name" value="Ras-related protein Rab-1B"/>
    <property type="match status" value="1"/>
</dbReference>
<dbReference type="SUPFAM" id="SSF52540">
    <property type="entry name" value="P-loop containing nucleoside triphosphate hydrolases"/>
    <property type="match status" value="1"/>
</dbReference>
<dbReference type="SMART" id="SM00175">
    <property type="entry name" value="RAB"/>
    <property type="match status" value="1"/>
</dbReference>
<dbReference type="AlphaFoldDB" id="A0A7J7K570"/>
<dbReference type="Proteomes" id="UP000593567">
    <property type="component" value="Unassembled WGS sequence"/>
</dbReference>
<reference evidence="3" key="1">
    <citation type="submission" date="2020-06" db="EMBL/GenBank/DDBJ databases">
        <title>Draft genome of Bugula neritina, a colonial animal packing powerful symbionts and potential medicines.</title>
        <authorList>
            <person name="Rayko M."/>
        </authorList>
    </citation>
    <scope>NUCLEOTIDE SEQUENCE [LARGE SCALE GENOMIC DNA]</scope>
    <source>
        <strain evidence="3">Kwan_BN1</strain>
    </source>
</reference>
<keyword evidence="4" id="KW-1185">Reference proteome</keyword>
<protein>
    <submittedName>
        <fullName evidence="3">Uncharacterized protein</fullName>
    </submittedName>
</protein>
<dbReference type="InterPro" id="IPR027417">
    <property type="entry name" value="P-loop_NTPase"/>
</dbReference>
<dbReference type="GO" id="GO:0003924">
    <property type="term" value="F:GTPase activity"/>
    <property type="evidence" value="ECO:0007669"/>
    <property type="project" value="InterPro"/>
</dbReference>
<dbReference type="PROSITE" id="PS51420">
    <property type="entry name" value="RHO"/>
    <property type="match status" value="1"/>
</dbReference>
<dbReference type="SMART" id="SM00173">
    <property type="entry name" value="RAS"/>
    <property type="match status" value="1"/>
</dbReference>
<dbReference type="PRINTS" id="PR00449">
    <property type="entry name" value="RASTRNSFRMNG"/>
</dbReference>
<evidence type="ECO:0000313" key="3">
    <source>
        <dbReference type="EMBL" id="KAF6033101.1"/>
    </source>
</evidence>
<dbReference type="InterPro" id="IPR005225">
    <property type="entry name" value="Small_GTP-bd"/>
</dbReference>
<keyword evidence="2" id="KW-0342">GTP-binding</keyword>
<dbReference type="CDD" id="cd00154">
    <property type="entry name" value="Rab"/>
    <property type="match status" value="1"/>
</dbReference>
<gene>
    <name evidence="3" type="ORF">EB796_008591</name>
</gene>
<sequence>MVEDERKDIESKVSKHIHNLKWLKIVGVGSVGSGKTSLIKYFCENKFSPGYQPTVGVDYGFKIETVDDKEVRIHLWDLSGDDDYYDTRIELYGKTDGAFITYDVTSTNSFDSVNFWYNEINRICNPKPVVLLCACKVDQANKRVISKEKGEEWAKQHRMGYFEVSAATGENVFHMYNSLFLTIMKRQLKVA</sequence>
<dbReference type="PANTHER" id="PTHR47977">
    <property type="entry name" value="RAS-RELATED PROTEIN RAB"/>
    <property type="match status" value="1"/>
</dbReference>
<name>A0A7J7K570_BUGNE</name>
<dbReference type="PROSITE" id="PS51421">
    <property type="entry name" value="RAS"/>
    <property type="match status" value="1"/>
</dbReference>
<evidence type="ECO:0000256" key="1">
    <source>
        <dbReference type="ARBA" id="ARBA00022741"/>
    </source>
</evidence>